<accession>A0A1M7Z4F6</accession>
<evidence type="ECO:0000313" key="5">
    <source>
        <dbReference type="EMBL" id="SHO59670.1"/>
    </source>
</evidence>
<feature type="region of interest" description="Disordered" evidence="4">
    <location>
        <begin position="1"/>
        <end position="21"/>
    </location>
</feature>
<proteinExistence type="predicted"/>
<feature type="compositionally biased region" description="Low complexity" evidence="4">
    <location>
        <begin position="612"/>
        <end position="642"/>
    </location>
</feature>
<organism evidence="5 6">
    <name type="scientific">Pseudoxanthobacter soli DSM 19599</name>
    <dbReference type="NCBI Taxonomy" id="1123029"/>
    <lineage>
        <taxon>Bacteria</taxon>
        <taxon>Pseudomonadati</taxon>
        <taxon>Pseudomonadota</taxon>
        <taxon>Alphaproteobacteria</taxon>
        <taxon>Hyphomicrobiales</taxon>
        <taxon>Segnochrobactraceae</taxon>
        <taxon>Pseudoxanthobacter</taxon>
    </lineage>
</organism>
<sequence>MKPLFPVHGPSARAPSADARRTRSRRRLAALLMATAFLAVPAGAIHPAFAEVAPAADLPPELGGLNSLAGNYLAARLAGDEQDLAAAAAFYRSALAEDPTNPLLIERTFTLSLASGDVDAAIALAPDLRPTTDVNRLGRLTVAVDAFEAGKTAEARKTLAAKSRSPLIELTNALVIAWTYAADGNEKAALEALDALSNAEMFAAFTTYNGGLIADLLGDHHEAVVRLGDAYAGDPGLPRVVVAYARALARAGDRNEADSVVDRFADGVHDGPLVQGLERQVAEGKNGPPIVPNAKSGAATALAALGATIGREGSAELASAYLHLALHLDPKNEFGTVALAELYERMNKPKDAIRYYSALDPSSAFYREGQIQIGLNLNALDKVDDARKQLEKVIAGDPTDTGAVLALGAVLRSHDMFADAAKVYGDRIALIKNPEPADWLLFYNRGISYERTKQWDKAEPDFEEALKLSPDQPEVLNYLGYTWADQGVHLDKALAMIRKAVDLRPSDGAIVDSLGWALYRHGKFDEAVTYLERAVDLMPDDPTLNDHLGDAYWRVGRTVEARFQWAHARDMKPPKELAPQIEQKLKSGLPPLGPEPTQSAKTKPDVDPKAPPVADDAAPKAVPETPKAPADTPDAPGKAPAESPAPAPAAPPATP</sequence>
<keyword evidence="6" id="KW-1185">Reference proteome</keyword>
<feature type="repeat" description="TPR" evidence="3">
    <location>
        <begin position="299"/>
        <end position="332"/>
    </location>
</feature>
<dbReference type="Pfam" id="PF13432">
    <property type="entry name" value="TPR_16"/>
    <property type="match status" value="1"/>
</dbReference>
<evidence type="ECO:0000256" key="3">
    <source>
        <dbReference type="PROSITE-ProRule" id="PRU00339"/>
    </source>
</evidence>
<name>A0A1M7Z4F6_9HYPH</name>
<evidence type="ECO:0000313" key="6">
    <source>
        <dbReference type="Proteomes" id="UP000186406"/>
    </source>
</evidence>
<evidence type="ECO:0000256" key="4">
    <source>
        <dbReference type="SAM" id="MobiDB-lite"/>
    </source>
</evidence>
<reference evidence="5 6" key="1">
    <citation type="submission" date="2016-12" db="EMBL/GenBank/DDBJ databases">
        <authorList>
            <person name="Song W.-J."/>
            <person name="Kurnit D.M."/>
        </authorList>
    </citation>
    <scope>NUCLEOTIDE SEQUENCE [LARGE SCALE GENOMIC DNA]</scope>
    <source>
        <strain evidence="5 6">DSM 19599</strain>
    </source>
</reference>
<dbReference type="Gene3D" id="1.25.40.10">
    <property type="entry name" value="Tetratricopeptide repeat domain"/>
    <property type="match status" value="3"/>
</dbReference>
<dbReference type="RefSeq" id="WP_073625212.1">
    <property type="nucleotide sequence ID" value="NZ_FRXO01000001.1"/>
</dbReference>
<dbReference type="InterPro" id="IPR051012">
    <property type="entry name" value="CellSynth/LPSAsmb/PSIAsmb"/>
</dbReference>
<feature type="region of interest" description="Disordered" evidence="4">
    <location>
        <begin position="586"/>
        <end position="655"/>
    </location>
</feature>
<feature type="repeat" description="TPR" evidence="3">
    <location>
        <begin position="439"/>
        <end position="472"/>
    </location>
</feature>
<dbReference type="STRING" id="1123029.SAMN02745172_00022"/>
<dbReference type="PANTHER" id="PTHR45586">
    <property type="entry name" value="TPR REPEAT-CONTAINING PROTEIN PA4667"/>
    <property type="match status" value="1"/>
</dbReference>
<feature type="repeat" description="TPR" evidence="3">
    <location>
        <begin position="508"/>
        <end position="541"/>
    </location>
</feature>
<dbReference type="Proteomes" id="UP000186406">
    <property type="component" value="Unassembled WGS sequence"/>
</dbReference>
<dbReference type="PROSITE" id="PS50005">
    <property type="entry name" value="TPR"/>
    <property type="match status" value="3"/>
</dbReference>
<keyword evidence="2 3" id="KW-0802">TPR repeat</keyword>
<dbReference type="Pfam" id="PF00515">
    <property type="entry name" value="TPR_1"/>
    <property type="match status" value="1"/>
</dbReference>
<dbReference type="Pfam" id="PF14559">
    <property type="entry name" value="TPR_19"/>
    <property type="match status" value="1"/>
</dbReference>
<dbReference type="AlphaFoldDB" id="A0A1M7Z4F6"/>
<dbReference type="SUPFAM" id="SSF48452">
    <property type="entry name" value="TPR-like"/>
    <property type="match status" value="2"/>
</dbReference>
<dbReference type="InterPro" id="IPR019734">
    <property type="entry name" value="TPR_rpt"/>
</dbReference>
<dbReference type="PANTHER" id="PTHR45586:SF1">
    <property type="entry name" value="LIPOPOLYSACCHARIDE ASSEMBLY PROTEIN B"/>
    <property type="match status" value="1"/>
</dbReference>
<dbReference type="SMART" id="SM00028">
    <property type="entry name" value="TPR"/>
    <property type="match status" value="6"/>
</dbReference>
<dbReference type="EMBL" id="FRXO01000001">
    <property type="protein sequence ID" value="SHO59670.1"/>
    <property type="molecule type" value="Genomic_DNA"/>
</dbReference>
<evidence type="ECO:0000256" key="2">
    <source>
        <dbReference type="ARBA" id="ARBA00022803"/>
    </source>
</evidence>
<dbReference type="InterPro" id="IPR011990">
    <property type="entry name" value="TPR-like_helical_dom_sf"/>
</dbReference>
<evidence type="ECO:0000256" key="1">
    <source>
        <dbReference type="ARBA" id="ARBA00022737"/>
    </source>
</evidence>
<feature type="compositionally biased region" description="Pro residues" evidence="4">
    <location>
        <begin position="643"/>
        <end position="655"/>
    </location>
</feature>
<keyword evidence="1" id="KW-0677">Repeat</keyword>
<gene>
    <name evidence="5" type="ORF">SAMN02745172_00022</name>
</gene>
<protein>
    <submittedName>
        <fullName evidence="5">Tetratricopeptide repeat-containing protein</fullName>
    </submittedName>
</protein>